<reference evidence="1" key="1">
    <citation type="submission" date="2024-05" db="EMBL/GenBank/DDBJ databases">
        <title>Alkalihalobacillus sp. strain MEB203 novel alkaliphilic bacterium from Lonar Lake, India.</title>
        <authorList>
            <person name="Joshi A."/>
            <person name="Thite S."/>
            <person name="Mengade P."/>
        </authorList>
    </citation>
    <scope>NUCLEOTIDE SEQUENCE</scope>
    <source>
        <strain evidence="1">MEB 203</strain>
    </source>
</reference>
<comment type="caution">
    <text evidence="1">The sequence shown here is derived from an EMBL/GenBank/DDBJ whole genome shotgun (WGS) entry which is preliminary data.</text>
</comment>
<sequence length="87" mass="10049">MANESIQARVEDNFMIICESWQNCNEANVQSFLAECYEQSIDPQFCMNWLEQNKDQLPNWSSLSIIAQEWVNEHTSTGSPLSMDNQS</sequence>
<name>A0ABT5VD75_9BACI</name>
<keyword evidence="2" id="KW-1185">Reference proteome</keyword>
<organism evidence="1 2">
    <name type="scientific">Alkalihalobacterium chitinilyticum</name>
    <dbReference type="NCBI Taxonomy" id="2980103"/>
    <lineage>
        <taxon>Bacteria</taxon>
        <taxon>Bacillati</taxon>
        <taxon>Bacillota</taxon>
        <taxon>Bacilli</taxon>
        <taxon>Bacillales</taxon>
        <taxon>Bacillaceae</taxon>
        <taxon>Alkalihalobacterium</taxon>
    </lineage>
</organism>
<evidence type="ECO:0000313" key="1">
    <source>
        <dbReference type="EMBL" id="MDE5413405.1"/>
    </source>
</evidence>
<accession>A0ABT5VD75</accession>
<proteinExistence type="predicted"/>
<evidence type="ECO:0000313" key="2">
    <source>
        <dbReference type="Proteomes" id="UP001148125"/>
    </source>
</evidence>
<gene>
    <name evidence="1" type="ORF">N7Z68_08395</name>
</gene>
<dbReference type="EMBL" id="JAOTPO010000004">
    <property type="protein sequence ID" value="MDE5413405.1"/>
    <property type="molecule type" value="Genomic_DNA"/>
</dbReference>
<dbReference type="Proteomes" id="UP001148125">
    <property type="component" value="Unassembled WGS sequence"/>
</dbReference>
<dbReference type="RefSeq" id="WP_275118022.1">
    <property type="nucleotide sequence ID" value="NZ_JAOTPO010000004.1"/>
</dbReference>
<protein>
    <submittedName>
        <fullName evidence="1">Uncharacterized protein</fullName>
    </submittedName>
</protein>